<keyword evidence="2" id="KW-1185">Reference proteome</keyword>
<evidence type="ECO:0000313" key="2">
    <source>
        <dbReference type="Proteomes" id="UP000887572"/>
    </source>
</evidence>
<organism evidence="2 3">
    <name type="scientific">Globodera rostochiensis</name>
    <name type="common">Golden nematode worm</name>
    <name type="synonym">Heterodera rostochiensis</name>
    <dbReference type="NCBI Taxonomy" id="31243"/>
    <lineage>
        <taxon>Eukaryota</taxon>
        <taxon>Metazoa</taxon>
        <taxon>Ecdysozoa</taxon>
        <taxon>Nematoda</taxon>
        <taxon>Chromadorea</taxon>
        <taxon>Rhabditida</taxon>
        <taxon>Tylenchina</taxon>
        <taxon>Tylenchomorpha</taxon>
        <taxon>Tylenchoidea</taxon>
        <taxon>Heteroderidae</taxon>
        <taxon>Heteroderinae</taxon>
        <taxon>Globodera</taxon>
    </lineage>
</organism>
<proteinExistence type="predicted"/>
<name>A0A914I152_GLORO</name>
<accession>A0A914I152</accession>
<dbReference type="WBParaSite" id="Gr19_v10_g653.t3">
    <property type="protein sequence ID" value="Gr19_v10_g653.t3"/>
    <property type="gene ID" value="Gr19_v10_g653"/>
</dbReference>
<sequence>MMMKIIMIKEQRAVVDKQGIRRSVVVPPPHNRHRHSSCATPTHPSGCGPCTSPAPQHLFVCRSHHAKY</sequence>
<evidence type="ECO:0000313" key="3">
    <source>
        <dbReference type="WBParaSite" id="Gr19_v10_g653.t3"/>
    </source>
</evidence>
<protein>
    <submittedName>
        <fullName evidence="3">Sugar transporter SWEET1</fullName>
    </submittedName>
</protein>
<reference evidence="3" key="1">
    <citation type="submission" date="2022-11" db="UniProtKB">
        <authorList>
            <consortium name="WormBaseParasite"/>
        </authorList>
    </citation>
    <scope>IDENTIFICATION</scope>
</reference>
<dbReference type="Proteomes" id="UP000887572">
    <property type="component" value="Unplaced"/>
</dbReference>
<evidence type="ECO:0000256" key="1">
    <source>
        <dbReference type="SAM" id="MobiDB-lite"/>
    </source>
</evidence>
<dbReference type="AlphaFoldDB" id="A0A914I152"/>
<feature type="region of interest" description="Disordered" evidence="1">
    <location>
        <begin position="25"/>
        <end position="46"/>
    </location>
</feature>